<proteinExistence type="inferred from homology"/>
<dbReference type="InterPro" id="IPR006016">
    <property type="entry name" value="UspA"/>
</dbReference>
<dbReference type="KEGG" id="rxy:Rxyl_3063"/>
<dbReference type="Gene3D" id="3.40.50.620">
    <property type="entry name" value="HUPs"/>
    <property type="match status" value="1"/>
</dbReference>
<dbReference type="HOGENOM" id="CLU_049301_2_1_11"/>
<reference evidence="3 4" key="1">
    <citation type="submission" date="2006-06" db="EMBL/GenBank/DDBJ databases">
        <title>Complete sequence of Rubrobacter xylanophilus DSM 9941.</title>
        <authorList>
            <consortium name="US DOE Joint Genome Institute"/>
            <person name="Copeland A."/>
            <person name="Lucas S."/>
            <person name="Lapidus A."/>
            <person name="Barry K."/>
            <person name="Detter J.C."/>
            <person name="Glavina del Rio T."/>
            <person name="Hammon N."/>
            <person name="Israni S."/>
            <person name="Dalin E."/>
            <person name="Tice H."/>
            <person name="Pitluck S."/>
            <person name="Munk A.C."/>
            <person name="Brettin T."/>
            <person name="Bruce D."/>
            <person name="Han C."/>
            <person name="Tapia R."/>
            <person name="Gilna P."/>
            <person name="Schmutz J."/>
            <person name="Larimer F."/>
            <person name="Land M."/>
            <person name="Hauser L."/>
            <person name="Kyrpides N."/>
            <person name="Lykidis A."/>
            <person name="da Costa M.S."/>
            <person name="Rainey F.A."/>
            <person name="Empadinhas N."/>
            <person name="Jolivet E."/>
            <person name="Battista J.R."/>
            <person name="Richardson P."/>
        </authorList>
    </citation>
    <scope>NUCLEOTIDE SEQUENCE [LARGE SCALE GENOMIC DNA]</scope>
    <source>
        <strain evidence="4">DSM 9941 / NBRC 16129 / PRD-1</strain>
    </source>
</reference>
<dbReference type="eggNOG" id="COG0589">
    <property type="taxonomic scope" value="Bacteria"/>
</dbReference>
<dbReference type="SUPFAM" id="SSF52402">
    <property type="entry name" value="Adenine nucleotide alpha hydrolases-like"/>
    <property type="match status" value="2"/>
</dbReference>
<dbReference type="STRING" id="266117.Rxyl_3063"/>
<dbReference type="PANTHER" id="PTHR46268:SF6">
    <property type="entry name" value="UNIVERSAL STRESS PROTEIN UP12"/>
    <property type="match status" value="1"/>
</dbReference>
<comment type="similarity">
    <text evidence="1">Belongs to the universal stress protein A family.</text>
</comment>
<evidence type="ECO:0000313" key="3">
    <source>
        <dbReference type="EMBL" id="ABG05971.1"/>
    </source>
</evidence>
<dbReference type="InterPro" id="IPR006015">
    <property type="entry name" value="Universal_stress_UspA"/>
</dbReference>
<sequence length="297" mass="31275">MSEPVRRMLLAVDGSRDSEHAARAAADLAGRTGAELHVVHAWQYIHSPHLQAYIRSELERWGREILEEQVKKIEAAGAGVAKAHLLMGRAASVILHVAGEIGADLIVMGSRGTNPIERLLLGSVSEEVVSHAGQPVLIMRGSSWPPRRVVIGDDGSGPAWQAAELGTRLARLFGAEEVLVRAHPRLPAPSGGWGPEAARGLAEARGREEEALRGRAEELGALLGSRPNAVLAEKEPAGAILDAAGEDEATLVALGSRGMGAVRRAMLGSVSTKVLRAARGPVLVCPGRERPQDGRGG</sequence>
<dbReference type="OrthoDB" id="6368426at2"/>
<dbReference type="PhylomeDB" id="Q1ARK7"/>
<evidence type="ECO:0000259" key="2">
    <source>
        <dbReference type="Pfam" id="PF00582"/>
    </source>
</evidence>
<dbReference type="PRINTS" id="PR01438">
    <property type="entry name" value="UNVRSLSTRESS"/>
</dbReference>
<dbReference type="Proteomes" id="UP000006637">
    <property type="component" value="Chromosome"/>
</dbReference>
<keyword evidence="4" id="KW-1185">Reference proteome</keyword>
<dbReference type="EMBL" id="CP000386">
    <property type="protein sequence ID" value="ABG05971.1"/>
    <property type="molecule type" value="Genomic_DNA"/>
</dbReference>
<organism evidence="3 4">
    <name type="scientific">Rubrobacter xylanophilus (strain DSM 9941 / JCM 11954 / NBRC 16129 / PRD-1)</name>
    <dbReference type="NCBI Taxonomy" id="266117"/>
    <lineage>
        <taxon>Bacteria</taxon>
        <taxon>Bacillati</taxon>
        <taxon>Actinomycetota</taxon>
        <taxon>Rubrobacteria</taxon>
        <taxon>Rubrobacterales</taxon>
        <taxon>Rubrobacteraceae</taxon>
        <taxon>Rubrobacter</taxon>
    </lineage>
</organism>
<feature type="domain" description="UspA" evidence="2">
    <location>
        <begin position="147"/>
        <end position="286"/>
    </location>
</feature>
<name>Q1ARK7_RUBXD</name>
<accession>Q1ARK7</accession>
<feature type="domain" description="UspA" evidence="2">
    <location>
        <begin position="6"/>
        <end position="140"/>
    </location>
</feature>
<gene>
    <name evidence="3" type="ordered locus">Rxyl_3063</name>
</gene>
<dbReference type="AlphaFoldDB" id="Q1ARK7"/>
<dbReference type="CDD" id="cd00293">
    <property type="entry name" value="USP-like"/>
    <property type="match status" value="2"/>
</dbReference>
<dbReference type="Pfam" id="PF00582">
    <property type="entry name" value="Usp"/>
    <property type="match status" value="2"/>
</dbReference>
<dbReference type="PANTHER" id="PTHR46268">
    <property type="entry name" value="STRESS RESPONSE PROTEIN NHAX"/>
    <property type="match status" value="1"/>
</dbReference>
<evidence type="ECO:0000313" key="4">
    <source>
        <dbReference type="Proteomes" id="UP000006637"/>
    </source>
</evidence>
<dbReference type="RefSeq" id="WP_011565978.1">
    <property type="nucleotide sequence ID" value="NC_008148.1"/>
</dbReference>
<dbReference type="InterPro" id="IPR014729">
    <property type="entry name" value="Rossmann-like_a/b/a_fold"/>
</dbReference>
<protein>
    <submittedName>
        <fullName evidence="3">UspA</fullName>
    </submittedName>
</protein>
<dbReference type="Gene3D" id="3.40.50.12370">
    <property type="match status" value="1"/>
</dbReference>
<evidence type="ECO:0000256" key="1">
    <source>
        <dbReference type="ARBA" id="ARBA00008791"/>
    </source>
</evidence>